<dbReference type="PANTHER" id="PTHR30151">
    <property type="entry name" value="ALKANE SULFONATE ABC TRANSPORTER-RELATED, MEMBRANE SUBUNIT"/>
    <property type="match status" value="1"/>
</dbReference>
<protein>
    <submittedName>
        <fullName evidence="9">Sulfonate ABC transporter, permease protein</fullName>
    </submittedName>
</protein>
<feature type="transmembrane region" description="Helical" evidence="7">
    <location>
        <begin position="63"/>
        <end position="84"/>
    </location>
</feature>
<dbReference type="Gene3D" id="1.10.3720.10">
    <property type="entry name" value="MetI-like"/>
    <property type="match status" value="1"/>
</dbReference>
<keyword evidence="5 7" id="KW-1133">Transmembrane helix</keyword>
<dbReference type="PATRIC" id="fig|1719120.3.peg.628"/>
<evidence type="ECO:0000256" key="7">
    <source>
        <dbReference type="RuleBase" id="RU363032"/>
    </source>
</evidence>
<evidence type="ECO:0000313" key="10">
    <source>
        <dbReference type="Proteomes" id="UP000050360"/>
    </source>
</evidence>
<dbReference type="FunFam" id="1.10.3720.10:FF:000003">
    <property type="entry name" value="Aliphatic sulfonate ABC transporter permease"/>
    <property type="match status" value="1"/>
</dbReference>
<feature type="transmembrane region" description="Helical" evidence="7">
    <location>
        <begin position="218"/>
        <end position="239"/>
    </location>
</feature>
<dbReference type="GO" id="GO:0005886">
    <property type="term" value="C:plasma membrane"/>
    <property type="evidence" value="ECO:0007669"/>
    <property type="project" value="UniProtKB-SubCell"/>
</dbReference>
<evidence type="ECO:0000256" key="6">
    <source>
        <dbReference type="ARBA" id="ARBA00023136"/>
    </source>
</evidence>
<dbReference type="Pfam" id="PF00528">
    <property type="entry name" value="BPD_transp_1"/>
    <property type="match status" value="1"/>
</dbReference>
<dbReference type="GO" id="GO:0055085">
    <property type="term" value="P:transmembrane transport"/>
    <property type="evidence" value="ECO:0007669"/>
    <property type="project" value="InterPro"/>
</dbReference>
<dbReference type="PANTHER" id="PTHR30151:SF0">
    <property type="entry name" value="ABC TRANSPORTER PERMEASE PROTEIN MJ0413-RELATED"/>
    <property type="match status" value="1"/>
</dbReference>
<keyword evidence="3" id="KW-1003">Cell membrane</keyword>
<dbReference type="EMBL" id="LKCM01000051">
    <property type="protein sequence ID" value="KPQ44844.1"/>
    <property type="molecule type" value="Genomic_DNA"/>
</dbReference>
<feature type="transmembrane region" description="Helical" evidence="7">
    <location>
        <begin position="104"/>
        <end position="127"/>
    </location>
</feature>
<comment type="subcellular location">
    <subcellularLocation>
        <location evidence="1 7">Cell membrane</location>
        <topology evidence="1 7">Multi-pass membrane protein</topology>
    </subcellularLocation>
</comment>
<dbReference type="PROSITE" id="PS50928">
    <property type="entry name" value="ABC_TM1"/>
    <property type="match status" value="1"/>
</dbReference>
<evidence type="ECO:0000256" key="5">
    <source>
        <dbReference type="ARBA" id="ARBA00022989"/>
    </source>
</evidence>
<dbReference type="AlphaFoldDB" id="A0A0P8AJH8"/>
<gene>
    <name evidence="9" type="ORF">MPEBLZ_00573</name>
</gene>
<evidence type="ECO:0000256" key="1">
    <source>
        <dbReference type="ARBA" id="ARBA00004651"/>
    </source>
</evidence>
<dbReference type="InterPro" id="IPR035906">
    <property type="entry name" value="MetI-like_sf"/>
</dbReference>
<evidence type="ECO:0000256" key="4">
    <source>
        <dbReference type="ARBA" id="ARBA00022692"/>
    </source>
</evidence>
<comment type="caution">
    <text evidence="9">The sequence shown here is derived from an EMBL/GenBank/DDBJ whole genome shotgun (WGS) entry which is preliminary data.</text>
</comment>
<evidence type="ECO:0000259" key="8">
    <source>
        <dbReference type="PROSITE" id="PS50928"/>
    </source>
</evidence>
<proteinExistence type="inferred from homology"/>
<name>A0A0P8AJH8_9EURY</name>
<accession>A0A0P8AJH8</accession>
<evidence type="ECO:0000256" key="3">
    <source>
        <dbReference type="ARBA" id="ARBA00022475"/>
    </source>
</evidence>
<feature type="domain" description="ABC transmembrane type-1" evidence="8">
    <location>
        <begin position="56"/>
        <end position="236"/>
    </location>
</feature>
<dbReference type="Proteomes" id="UP000050360">
    <property type="component" value="Unassembled WGS sequence"/>
</dbReference>
<sequence length="250" mass="27667">MASEYFKKSLALITFLIIWELLPASGIISKTFLSPPSEVFQALVKLIVSGELWVHTSISLQRAFTGFALAVITMIPLGLLMGWYKGFEEISDGLIQAMRQVSSLSLFPVFLLFFGIGEFSKIAVIFWGAQWPLLLNTINGVKTVDPLLIKSARSMGSNDLSIFRKVVLPSSLPSLFVGLRLSATHSLLVLVAAEMIGATSGLGYSIKNWEFNFMIPEMYAAIVVLAVLGLITNYSLVWIEKKVVKWKEEI</sequence>
<organism evidence="9 10">
    <name type="scientific">Candidatus Methanoperedens nitratireducens</name>
    <dbReference type="NCBI Taxonomy" id="1392998"/>
    <lineage>
        <taxon>Archaea</taxon>
        <taxon>Methanobacteriati</taxon>
        <taxon>Methanobacteriota</taxon>
        <taxon>Stenosarchaea group</taxon>
        <taxon>Methanomicrobia</taxon>
        <taxon>Methanosarcinales</taxon>
        <taxon>ANME-2 cluster</taxon>
        <taxon>Candidatus Methanoperedentaceae</taxon>
        <taxon>Candidatus Methanoperedens</taxon>
    </lineage>
</organism>
<comment type="similarity">
    <text evidence="7">Belongs to the binding-protein-dependent transport system permease family.</text>
</comment>
<dbReference type="SUPFAM" id="SSF161098">
    <property type="entry name" value="MetI-like"/>
    <property type="match status" value="1"/>
</dbReference>
<evidence type="ECO:0000256" key="2">
    <source>
        <dbReference type="ARBA" id="ARBA00022448"/>
    </source>
</evidence>
<dbReference type="InterPro" id="IPR000515">
    <property type="entry name" value="MetI-like"/>
</dbReference>
<keyword evidence="6 7" id="KW-0472">Membrane</keyword>
<dbReference type="CDD" id="cd06261">
    <property type="entry name" value="TM_PBP2"/>
    <property type="match status" value="1"/>
</dbReference>
<keyword evidence="2 7" id="KW-0813">Transport</keyword>
<keyword evidence="4 7" id="KW-0812">Transmembrane</keyword>
<reference evidence="9 10" key="1">
    <citation type="submission" date="2015-09" db="EMBL/GenBank/DDBJ databases">
        <title>A metagenomics-based metabolic model of nitrate-dependent anaerobic oxidation of methane by Methanoperedens-like archaea.</title>
        <authorList>
            <person name="Arshad A."/>
            <person name="Speth D.R."/>
            <person name="De Graaf R.M."/>
            <person name="Op Den Camp H.J."/>
            <person name="Jetten M.S."/>
            <person name="Welte C.U."/>
        </authorList>
    </citation>
    <scope>NUCLEOTIDE SEQUENCE [LARGE SCALE GENOMIC DNA]</scope>
</reference>
<evidence type="ECO:0000313" key="9">
    <source>
        <dbReference type="EMBL" id="KPQ44844.1"/>
    </source>
</evidence>